<gene>
    <name evidence="2" type="ORF">Taro_041212</name>
</gene>
<organism evidence="2 3">
    <name type="scientific">Colocasia esculenta</name>
    <name type="common">Wild taro</name>
    <name type="synonym">Arum esculentum</name>
    <dbReference type="NCBI Taxonomy" id="4460"/>
    <lineage>
        <taxon>Eukaryota</taxon>
        <taxon>Viridiplantae</taxon>
        <taxon>Streptophyta</taxon>
        <taxon>Embryophyta</taxon>
        <taxon>Tracheophyta</taxon>
        <taxon>Spermatophyta</taxon>
        <taxon>Magnoliopsida</taxon>
        <taxon>Liliopsida</taxon>
        <taxon>Araceae</taxon>
        <taxon>Aroideae</taxon>
        <taxon>Colocasieae</taxon>
        <taxon>Colocasia</taxon>
    </lineage>
</organism>
<evidence type="ECO:0000313" key="2">
    <source>
        <dbReference type="EMBL" id="MQM08351.1"/>
    </source>
</evidence>
<dbReference type="Proteomes" id="UP000652761">
    <property type="component" value="Unassembled WGS sequence"/>
</dbReference>
<evidence type="ECO:0000313" key="3">
    <source>
        <dbReference type="Proteomes" id="UP000652761"/>
    </source>
</evidence>
<protein>
    <submittedName>
        <fullName evidence="2">Uncharacterized protein</fullName>
    </submittedName>
</protein>
<proteinExistence type="predicted"/>
<feature type="region of interest" description="Disordered" evidence="1">
    <location>
        <begin position="74"/>
        <end position="97"/>
    </location>
</feature>
<reference evidence="2" key="1">
    <citation type="submission" date="2017-07" db="EMBL/GenBank/DDBJ databases">
        <title>Taro Niue Genome Assembly and Annotation.</title>
        <authorList>
            <person name="Atibalentja N."/>
            <person name="Keating K."/>
            <person name="Fields C.J."/>
        </authorList>
    </citation>
    <scope>NUCLEOTIDE SEQUENCE</scope>
    <source>
        <strain evidence="2">Niue_2</strain>
        <tissue evidence="2">Leaf</tissue>
    </source>
</reference>
<accession>A0A843WSS2</accession>
<evidence type="ECO:0000256" key="1">
    <source>
        <dbReference type="SAM" id="MobiDB-lite"/>
    </source>
</evidence>
<keyword evidence="3" id="KW-1185">Reference proteome</keyword>
<dbReference type="AlphaFoldDB" id="A0A843WSS2"/>
<comment type="caution">
    <text evidence="2">The sequence shown here is derived from an EMBL/GenBank/DDBJ whole genome shotgun (WGS) entry which is preliminary data.</text>
</comment>
<dbReference type="EMBL" id="NMUH01004101">
    <property type="protein sequence ID" value="MQM08351.1"/>
    <property type="molecule type" value="Genomic_DNA"/>
</dbReference>
<name>A0A843WSS2_COLES</name>
<sequence length="97" mass="10988">MRLGVRWTARQFVPFDGGVRGLGRLQPHREPENLLGTLWKHSPSRVVPRSRATVPDRNPSIVVRYGRTDDLLGDMPLQSLTTSDHGGRSKEVFEPSW</sequence>
<feature type="compositionally biased region" description="Basic and acidic residues" evidence="1">
    <location>
        <begin position="85"/>
        <end position="97"/>
    </location>
</feature>